<dbReference type="EMBL" id="CP002691">
    <property type="protein sequence ID" value="AEE53739.1"/>
    <property type="molecule type" value="Genomic_DNA"/>
</dbReference>
<reference key="2">
    <citation type="submission" date="2011-04" db="EMBL/GenBank/DDBJ databases">
        <title>Complete sequence of chromosome of Haliscomenobacter hydrossis DSM 1100.</title>
        <authorList>
            <consortium name="US DOE Joint Genome Institute (JGI-PGF)"/>
            <person name="Lucas S."/>
            <person name="Han J."/>
            <person name="Lapidus A."/>
            <person name="Bruce D."/>
            <person name="Goodwin L."/>
            <person name="Pitluck S."/>
            <person name="Peters L."/>
            <person name="Kyrpides N."/>
            <person name="Mavromatis K."/>
            <person name="Ivanova N."/>
            <person name="Ovchinnikova G."/>
            <person name="Pagani I."/>
            <person name="Daligault H."/>
            <person name="Detter J.C."/>
            <person name="Han C."/>
            <person name="Land M."/>
            <person name="Hauser L."/>
            <person name="Markowitz V."/>
            <person name="Cheng J.-F."/>
            <person name="Hugenholtz P."/>
            <person name="Woyke T."/>
            <person name="Wu D."/>
            <person name="Verbarg S."/>
            <person name="Frueling A."/>
            <person name="Brambilla E."/>
            <person name="Klenk H.-P."/>
            <person name="Eisen J.A."/>
        </authorList>
    </citation>
    <scope>NUCLEOTIDE SEQUENCE</scope>
    <source>
        <strain>DSM 1100</strain>
    </source>
</reference>
<accession>F4KZ85</accession>
<reference evidence="2 3" key="1">
    <citation type="journal article" date="2011" name="Stand. Genomic Sci.">
        <title>Complete genome sequence of Haliscomenobacter hydrossis type strain (O).</title>
        <authorList>
            <consortium name="US DOE Joint Genome Institute (JGI-PGF)"/>
            <person name="Daligault H."/>
            <person name="Lapidus A."/>
            <person name="Zeytun A."/>
            <person name="Nolan M."/>
            <person name="Lucas S."/>
            <person name="Del Rio T.G."/>
            <person name="Tice H."/>
            <person name="Cheng J.F."/>
            <person name="Tapia R."/>
            <person name="Han C."/>
            <person name="Goodwin L."/>
            <person name="Pitluck S."/>
            <person name="Liolios K."/>
            <person name="Pagani I."/>
            <person name="Ivanova N."/>
            <person name="Huntemann M."/>
            <person name="Mavromatis K."/>
            <person name="Mikhailova N."/>
            <person name="Pati A."/>
            <person name="Chen A."/>
            <person name="Palaniappan K."/>
            <person name="Land M."/>
            <person name="Hauser L."/>
            <person name="Brambilla E.M."/>
            <person name="Rohde M."/>
            <person name="Verbarg S."/>
            <person name="Goker M."/>
            <person name="Bristow J."/>
            <person name="Eisen J.A."/>
            <person name="Markowitz V."/>
            <person name="Hugenholtz P."/>
            <person name="Kyrpides N.C."/>
            <person name="Klenk H.P."/>
            <person name="Woyke T."/>
        </authorList>
    </citation>
    <scope>NUCLEOTIDE SEQUENCE [LARGE SCALE GENOMIC DNA]</scope>
    <source>
        <strain evidence="3">ATCC 27775 / DSM 1100 / LMG 10767 / O</strain>
    </source>
</reference>
<dbReference type="HOGENOM" id="CLU_2508109_0_0_10"/>
<dbReference type="STRING" id="760192.Halhy_5916"/>
<keyword evidence="3" id="KW-1185">Reference proteome</keyword>
<evidence type="ECO:0000313" key="2">
    <source>
        <dbReference type="EMBL" id="AEE53739.1"/>
    </source>
</evidence>
<evidence type="ECO:0000313" key="3">
    <source>
        <dbReference type="Proteomes" id="UP000008461"/>
    </source>
</evidence>
<proteinExistence type="predicted"/>
<protein>
    <submittedName>
        <fullName evidence="2">Uncharacterized protein</fullName>
    </submittedName>
</protein>
<dbReference type="AlphaFoldDB" id="F4KZ85"/>
<evidence type="ECO:0000256" key="1">
    <source>
        <dbReference type="SAM" id="Phobius"/>
    </source>
</evidence>
<organism evidence="2 3">
    <name type="scientific">Haliscomenobacter hydrossis (strain ATCC 27775 / DSM 1100 / LMG 10767 / O)</name>
    <dbReference type="NCBI Taxonomy" id="760192"/>
    <lineage>
        <taxon>Bacteria</taxon>
        <taxon>Pseudomonadati</taxon>
        <taxon>Bacteroidota</taxon>
        <taxon>Saprospiria</taxon>
        <taxon>Saprospirales</taxon>
        <taxon>Haliscomenobacteraceae</taxon>
        <taxon>Haliscomenobacter</taxon>
    </lineage>
</organism>
<gene>
    <name evidence="2" type="ordered locus">Halhy_5916</name>
</gene>
<keyword evidence="1" id="KW-1133">Transmembrane helix</keyword>
<dbReference type="Proteomes" id="UP000008461">
    <property type="component" value="Chromosome"/>
</dbReference>
<feature type="transmembrane region" description="Helical" evidence="1">
    <location>
        <begin position="64"/>
        <end position="82"/>
    </location>
</feature>
<name>F4KZ85_HALH1</name>
<dbReference type="RefSeq" id="WP_013768267.1">
    <property type="nucleotide sequence ID" value="NC_015510.1"/>
</dbReference>
<sequence length="85" mass="9324">MYQFTGQPANNANQNKGGGFDKALNTGNTVLDTVNRVLCTINPNRPGCVPINETTIIEQQRRNTWLIVGLFAVIAVLGIVLIRKK</sequence>
<dbReference type="KEGG" id="hhy:Halhy_5916"/>
<keyword evidence="1" id="KW-0472">Membrane</keyword>
<keyword evidence="1" id="KW-0812">Transmembrane</keyword>